<evidence type="ECO:0000313" key="1">
    <source>
        <dbReference type="EMBL" id="ANY76409.1"/>
    </source>
</evidence>
<proteinExistence type="predicted"/>
<accession>A0A1B2E8Y9</accession>
<dbReference type="KEGG" id="pib:BBD41_03140"/>
<dbReference type="EMBL" id="CP016809">
    <property type="protein sequence ID" value="ANY76409.1"/>
    <property type="molecule type" value="Genomic_DNA"/>
</dbReference>
<protein>
    <recommendedName>
        <fullName evidence="2">Phage protein</fullName>
    </recommendedName>
</protein>
<dbReference type="InterPro" id="IPR057006">
    <property type="entry name" value="Phage_TAC_19"/>
</dbReference>
<dbReference type="AlphaFoldDB" id="A0A1B2E8Y9"/>
<name>A0A1B2E8Y9_9BACL</name>
<gene>
    <name evidence="1" type="ORF">BBD41_03140</name>
</gene>
<sequence>MKIEIRKGDEVKTYVQDFISGRMFRRTIEIQKLFQVNEQGKNVIDETHIDALVAYVVELFGKQFTVDEFYDGVEARSLISTIMSCVQEVAGQVTQAAGVTDPN</sequence>
<evidence type="ECO:0008006" key="2">
    <source>
        <dbReference type="Google" id="ProtNLM"/>
    </source>
</evidence>
<reference evidence="1" key="1">
    <citation type="submission" date="2016-08" db="EMBL/GenBank/DDBJ databases">
        <title>Complete Genome Seqeunce of Paenibacillus sp. nov. IHBB 9852 from high altitute lake of Indian trans-Himalayas.</title>
        <authorList>
            <person name="Kiran S."/>
            <person name="Swarnkar M.K."/>
            <person name="Rana A."/>
            <person name="Tewari R."/>
            <person name="Gulati A."/>
        </authorList>
    </citation>
    <scope>NUCLEOTIDE SEQUENCE [LARGE SCALE GENOMIC DNA]</scope>
    <source>
        <strain evidence="1">IHBB 9852</strain>
    </source>
</reference>
<dbReference type="Pfam" id="PF23857">
    <property type="entry name" value="Phage_TAC_19"/>
    <property type="match status" value="1"/>
</dbReference>
<organism evidence="1">
    <name type="scientific">Paenibacillus ihbetae</name>
    <dbReference type="NCBI Taxonomy" id="1870820"/>
    <lineage>
        <taxon>Bacteria</taxon>
        <taxon>Bacillati</taxon>
        <taxon>Bacillota</taxon>
        <taxon>Bacilli</taxon>
        <taxon>Bacillales</taxon>
        <taxon>Paenibacillaceae</taxon>
        <taxon>Paenibacillus</taxon>
    </lineage>
</organism>
<dbReference type="NCBIfam" id="NF047360">
    <property type="entry name" value="tail_chap_PVL"/>
    <property type="match status" value="1"/>
</dbReference>